<evidence type="ECO:0000313" key="3">
    <source>
        <dbReference type="EMBL" id="MEX6687781.1"/>
    </source>
</evidence>
<reference evidence="3 4" key="1">
    <citation type="submission" date="2023-07" db="EMBL/GenBank/DDBJ databases">
        <authorList>
            <person name="Lian W.-H."/>
        </authorList>
    </citation>
    <scope>NUCLEOTIDE SEQUENCE [LARGE SCALE GENOMIC DNA]</scope>
    <source>
        <strain evidence="3 4">SYSU DXS3180</strain>
    </source>
</reference>
<gene>
    <name evidence="3" type="ORF">QTN47_09770</name>
</gene>
<dbReference type="Pfam" id="PF14362">
    <property type="entry name" value="DUF4407"/>
    <property type="match status" value="1"/>
</dbReference>
<keyword evidence="2" id="KW-0472">Membrane</keyword>
<feature type="transmembrane region" description="Helical" evidence="2">
    <location>
        <begin position="44"/>
        <end position="67"/>
    </location>
</feature>
<evidence type="ECO:0000256" key="1">
    <source>
        <dbReference type="SAM" id="Coils"/>
    </source>
</evidence>
<name>A0ABV3ZFB8_9BACT</name>
<dbReference type="InterPro" id="IPR025519">
    <property type="entry name" value="DUF4407"/>
</dbReference>
<comment type="caution">
    <text evidence="3">The sequence shown here is derived from an EMBL/GenBank/DDBJ whole genome shotgun (WGS) entry which is preliminary data.</text>
</comment>
<dbReference type="Proteomes" id="UP001560573">
    <property type="component" value="Unassembled WGS sequence"/>
</dbReference>
<feature type="coiled-coil region" evidence="1">
    <location>
        <begin position="314"/>
        <end position="377"/>
    </location>
</feature>
<keyword evidence="4" id="KW-1185">Reference proteome</keyword>
<proteinExistence type="predicted"/>
<feature type="transmembrane region" description="Helical" evidence="2">
    <location>
        <begin position="110"/>
        <end position="132"/>
    </location>
</feature>
<keyword evidence="1" id="KW-0175">Coiled coil</keyword>
<evidence type="ECO:0000313" key="4">
    <source>
        <dbReference type="Proteomes" id="UP001560573"/>
    </source>
</evidence>
<evidence type="ECO:0000256" key="2">
    <source>
        <dbReference type="SAM" id="Phobius"/>
    </source>
</evidence>
<sequence>MEQPLHSLSQRETYKISPFTRFLWWLATAEPELLKECVIDRNRYAITGMTVLGTWLFATLAWTFFFITVTHEYILAILLGLFMGGIILCIDRALIKGITSANKKKIAPLLFRGLLACTIGFFMAQPALLFLFNKEVHLQISLDNEQKKRLKAKQLDSLYNSQTTFILQQKAALQQQLTSSYNEVSQARESFIAETDGTGGSGKVGLKDIARAKQNEYEKLDGQYKQLQAESQPKLNALDSSLSAIQAEKNFQQKAFDQLLNDGFLTRIEALQHLVQNNDAVKIRYYLLVALLMLIELMPVIAKYLLPAGSYDEKVRLREDMEKLIATKNTEKEQALKELYNQMAFDQDKAFLQEFFEKAEEQRKENLMNELHEWQQQNHSSFDSVWKKLKRDILTKQEN</sequence>
<keyword evidence="2" id="KW-0812">Transmembrane</keyword>
<accession>A0ABV3ZFB8</accession>
<feature type="transmembrane region" description="Helical" evidence="2">
    <location>
        <begin position="285"/>
        <end position="306"/>
    </location>
</feature>
<keyword evidence="2" id="KW-1133">Transmembrane helix</keyword>
<dbReference type="RefSeq" id="WP_369329184.1">
    <property type="nucleotide sequence ID" value="NZ_JAULBC010000002.1"/>
</dbReference>
<dbReference type="EMBL" id="JAULBC010000002">
    <property type="protein sequence ID" value="MEX6687781.1"/>
    <property type="molecule type" value="Genomic_DNA"/>
</dbReference>
<feature type="transmembrane region" description="Helical" evidence="2">
    <location>
        <begin position="73"/>
        <end position="90"/>
    </location>
</feature>
<protein>
    <submittedName>
        <fullName evidence="3">DUF4407 domain-containing protein</fullName>
    </submittedName>
</protein>
<organism evidence="3 4">
    <name type="scientific">Danxiaibacter flavus</name>
    <dbReference type="NCBI Taxonomy" id="3049108"/>
    <lineage>
        <taxon>Bacteria</taxon>
        <taxon>Pseudomonadati</taxon>
        <taxon>Bacteroidota</taxon>
        <taxon>Chitinophagia</taxon>
        <taxon>Chitinophagales</taxon>
        <taxon>Chitinophagaceae</taxon>
        <taxon>Danxiaibacter</taxon>
    </lineage>
</organism>